<dbReference type="PANTHER" id="PTHR43818">
    <property type="entry name" value="BCDNA.GH03377"/>
    <property type="match status" value="1"/>
</dbReference>
<dbReference type="Gene3D" id="3.40.50.720">
    <property type="entry name" value="NAD(P)-binding Rossmann-like Domain"/>
    <property type="match status" value="1"/>
</dbReference>
<dbReference type="SUPFAM" id="SSF51735">
    <property type="entry name" value="NAD(P)-binding Rossmann-fold domains"/>
    <property type="match status" value="1"/>
</dbReference>
<evidence type="ECO:0000259" key="2">
    <source>
        <dbReference type="Pfam" id="PF01408"/>
    </source>
</evidence>
<reference evidence="4" key="1">
    <citation type="submission" date="2018-05" db="EMBL/GenBank/DDBJ databases">
        <authorList>
            <person name="Lanie J.A."/>
            <person name="Ng W.-L."/>
            <person name="Kazmierczak K.M."/>
            <person name="Andrzejewski T.M."/>
            <person name="Davidsen T.M."/>
            <person name="Wayne K.J."/>
            <person name="Tettelin H."/>
            <person name="Glass J.I."/>
            <person name="Rusch D."/>
            <person name="Podicherti R."/>
            <person name="Tsui H.-C.T."/>
            <person name="Winkler M.E."/>
        </authorList>
    </citation>
    <scope>NUCLEOTIDE SEQUENCE</scope>
</reference>
<dbReference type="InterPro" id="IPR000683">
    <property type="entry name" value="Gfo/Idh/MocA-like_OxRdtase_N"/>
</dbReference>
<feature type="domain" description="Gfo/Idh/MocA-like oxidoreductase N-terminal" evidence="2">
    <location>
        <begin position="26"/>
        <end position="144"/>
    </location>
</feature>
<feature type="non-terminal residue" evidence="4">
    <location>
        <position position="216"/>
    </location>
</feature>
<evidence type="ECO:0000313" key="4">
    <source>
        <dbReference type="EMBL" id="SVD31087.1"/>
    </source>
</evidence>
<gene>
    <name evidence="4" type="ORF">METZ01_LOCUS383941</name>
</gene>
<protein>
    <recommendedName>
        <fullName evidence="5">Gfo/Idh/MocA-like oxidoreductase N-terminal domain-containing protein</fullName>
    </recommendedName>
</protein>
<dbReference type="InterPro" id="IPR050463">
    <property type="entry name" value="Gfo/Idh/MocA_oxidrdct_glycsds"/>
</dbReference>
<keyword evidence="1" id="KW-0560">Oxidoreductase</keyword>
<dbReference type="Pfam" id="PF22725">
    <property type="entry name" value="GFO_IDH_MocA_C3"/>
    <property type="match status" value="1"/>
</dbReference>
<dbReference type="InterPro" id="IPR036291">
    <property type="entry name" value="NAD(P)-bd_dom_sf"/>
</dbReference>
<proteinExistence type="predicted"/>
<accession>A0A382UAQ2</accession>
<name>A0A382UAQ2_9ZZZZ</name>
<evidence type="ECO:0000259" key="3">
    <source>
        <dbReference type="Pfam" id="PF22725"/>
    </source>
</evidence>
<dbReference type="Pfam" id="PF01408">
    <property type="entry name" value="GFO_IDH_MocA"/>
    <property type="match status" value="1"/>
</dbReference>
<dbReference type="EMBL" id="UINC01142633">
    <property type="protein sequence ID" value="SVD31087.1"/>
    <property type="molecule type" value="Genomic_DNA"/>
</dbReference>
<dbReference type="GO" id="GO:0016491">
    <property type="term" value="F:oxidoreductase activity"/>
    <property type="evidence" value="ECO:0007669"/>
    <property type="project" value="UniProtKB-KW"/>
</dbReference>
<dbReference type="AlphaFoldDB" id="A0A382UAQ2"/>
<organism evidence="4">
    <name type="scientific">marine metagenome</name>
    <dbReference type="NCBI Taxonomy" id="408172"/>
    <lineage>
        <taxon>unclassified sequences</taxon>
        <taxon>metagenomes</taxon>
        <taxon>ecological metagenomes</taxon>
    </lineage>
</organism>
<feature type="domain" description="GFO/IDH/MocA-like oxidoreductase" evidence="3">
    <location>
        <begin position="155"/>
        <end position="216"/>
    </location>
</feature>
<evidence type="ECO:0000256" key="1">
    <source>
        <dbReference type="ARBA" id="ARBA00023002"/>
    </source>
</evidence>
<dbReference type="PANTHER" id="PTHR43818:SF11">
    <property type="entry name" value="BCDNA.GH03377"/>
    <property type="match status" value="1"/>
</dbReference>
<dbReference type="InterPro" id="IPR055170">
    <property type="entry name" value="GFO_IDH_MocA-like_dom"/>
</dbReference>
<dbReference type="Gene3D" id="3.30.360.10">
    <property type="entry name" value="Dihydrodipicolinate Reductase, domain 2"/>
    <property type="match status" value="1"/>
</dbReference>
<sequence length="216" mass="23805">MNALWANAINHRVSPGNETQSGEFQFNVGVIGATGYIGAPYRAEIREAAGANIVALCARRRELLDQAGEEDGAELLTDNWREVVQQPDVNFVIVATPDALHHEAVMACADAGKHLLCEKPVGVNAAEAYEMWAAYRDAGLVHYVPFWTRYCEPFVRTREVIESGVLGDIRGVVYRWHNPRPDDMPLTWRDDAGLSAAGSIADVGSHAYDTLRWLLG</sequence>
<evidence type="ECO:0008006" key="5">
    <source>
        <dbReference type="Google" id="ProtNLM"/>
    </source>
</evidence>
<dbReference type="GO" id="GO:0000166">
    <property type="term" value="F:nucleotide binding"/>
    <property type="evidence" value="ECO:0007669"/>
    <property type="project" value="InterPro"/>
</dbReference>